<dbReference type="Proteomes" id="UP001551584">
    <property type="component" value="Unassembled WGS sequence"/>
</dbReference>
<gene>
    <name evidence="1" type="ORF">AB0D95_03075</name>
</gene>
<accession>A0ABV3EJA2</accession>
<name>A0ABV3EJA2_9ACTN</name>
<dbReference type="RefSeq" id="WP_359268367.1">
    <property type="nucleotide sequence ID" value="NZ_JBEZNA010000004.1"/>
</dbReference>
<keyword evidence="2" id="KW-1185">Reference proteome</keyword>
<proteinExistence type="predicted"/>
<protein>
    <submittedName>
        <fullName evidence="1">Uncharacterized protein</fullName>
    </submittedName>
</protein>
<evidence type="ECO:0000313" key="1">
    <source>
        <dbReference type="EMBL" id="MEU9576265.1"/>
    </source>
</evidence>
<dbReference type="EMBL" id="JBEZNA010000004">
    <property type="protein sequence ID" value="MEU9576265.1"/>
    <property type="molecule type" value="Genomic_DNA"/>
</dbReference>
<organism evidence="1 2">
    <name type="scientific">Streptomyces chilikensis</name>
    <dbReference type="NCBI Taxonomy" id="1194079"/>
    <lineage>
        <taxon>Bacteria</taxon>
        <taxon>Bacillati</taxon>
        <taxon>Actinomycetota</taxon>
        <taxon>Actinomycetes</taxon>
        <taxon>Kitasatosporales</taxon>
        <taxon>Streptomycetaceae</taxon>
        <taxon>Streptomyces</taxon>
    </lineage>
</organism>
<evidence type="ECO:0000313" key="2">
    <source>
        <dbReference type="Proteomes" id="UP001551584"/>
    </source>
</evidence>
<reference evidence="1 2" key="1">
    <citation type="submission" date="2024-06" db="EMBL/GenBank/DDBJ databases">
        <title>The Natural Products Discovery Center: Release of the First 8490 Sequenced Strains for Exploring Actinobacteria Biosynthetic Diversity.</title>
        <authorList>
            <person name="Kalkreuter E."/>
            <person name="Kautsar S.A."/>
            <person name="Yang D."/>
            <person name="Bader C.D."/>
            <person name="Teijaro C.N."/>
            <person name="Fluegel L."/>
            <person name="Davis C.M."/>
            <person name="Simpson J.R."/>
            <person name="Lauterbach L."/>
            <person name="Steele A.D."/>
            <person name="Gui C."/>
            <person name="Meng S."/>
            <person name="Li G."/>
            <person name="Viehrig K."/>
            <person name="Ye F."/>
            <person name="Su P."/>
            <person name="Kiefer A.F."/>
            <person name="Nichols A."/>
            <person name="Cepeda A.J."/>
            <person name="Yan W."/>
            <person name="Fan B."/>
            <person name="Jiang Y."/>
            <person name="Adhikari A."/>
            <person name="Zheng C.-J."/>
            <person name="Schuster L."/>
            <person name="Cowan T.M."/>
            <person name="Smanski M.J."/>
            <person name="Chevrette M.G."/>
            <person name="De Carvalho L.P.S."/>
            <person name="Shen B."/>
        </authorList>
    </citation>
    <scope>NUCLEOTIDE SEQUENCE [LARGE SCALE GENOMIC DNA]</scope>
    <source>
        <strain evidence="1 2">NPDC048117</strain>
    </source>
</reference>
<sequence>MPRIECPSCGREVGTGPVAGAPGLYCLARHDRPGRTATIDGLLSCVGSLATVPRPEAVEEAQLSLF</sequence>
<comment type="caution">
    <text evidence="1">The sequence shown here is derived from an EMBL/GenBank/DDBJ whole genome shotgun (WGS) entry which is preliminary data.</text>
</comment>